<feature type="signal peptide" evidence="14">
    <location>
        <begin position="1"/>
        <end position="24"/>
    </location>
</feature>
<evidence type="ECO:0000256" key="11">
    <source>
        <dbReference type="PIRSR" id="PIRSR621190-2"/>
    </source>
</evidence>
<sequence>MKSLPLILALFSLSILAHPHPISAHIFPNASSIPSWLNRTKYAWDQFQNLKGCRPGDHLNGLSNLKTYLNKFGYIPNSPSNFSDLFDNVLQSALLTYQKNFNLNATGFLDDQTLAQIQLPRCGIADIINGASSMNSGSPVAHNATRFHSVSHYSFFPGRPRWPDHRRDLTYAFAPENGLTDEVKGVFTRAFARWAAVTPLTFTAVESFRAADIRIGFYAGDHGDGEPFDGVLGTLAHAFSPPSGHFHLDGDESWVVTGDLRSAPVTAIDLESVAVHEIGHLLGLGHSSVEESIMFPTITSRTRKVDLAVDDVTGIQELYGANPNGNPSPPSSTTTPPSSVQERDMSRKGGAPKVLNSWWSPLVVAAVELFLMRQ</sequence>
<proteinExistence type="inferred from homology"/>
<dbReference type="Gene3D" id="3.40.390.10">
    <property type="entry name" value="Collagenase (Catalytic Domain)"/>
    <property type="match status" value="1"/>
</dbReference>
<dbReference type="GO" id="GO:0008270">
    <property type="term" value="F:zinc ion binding"/>
    <property type="evidence" value="ECO:0007669"/>
    <property type="project" value="InterPro"/>
</dbReference>
<evidence type="ECO:0000256" key="8">
    <source>
        <dbReference type="ARBA" id="ARBA00023145"/>
    </source>
</evidence>
<dbReference type="InterPro" id="IPR006026">
    <property type="entry name" value="Peptidase_Metallo"/>
</dbReference>
<evidence type="ECO:0000256" key="5">
    <source>
        <dbReference type="ARBA" id="ARBA00022801"/>
    </source>
</evidence>
<keyword evidence="8" id="KW-0865">Zymogen</keyword>
<evidence type="ECO:0000259" key="15">
    <source>
        <dbReference type="SMART" id="SM00235"/>
    </source>
</evidence>
<keyword evidence="7" id="KW-0482">Metalloprotease</keyword>
<keyword evidence="4 14" id="KW-0732">Signal</keyword>
<evidence type="ECO:0000256" key="9">
    <source>
        <dbReference type="ARBA" id="ARBA00023180"/>
    </source>
</evidence>
<evidence type="ECO:0000256" key="2">
    <source>
        <dbReference type="ARBA" id="ARBA00022670"/>
    </source>
</evidence>
<dbReference type="AlphaFoldDB" id="A0A6J1G2R8"/>
<organism evidence="16 17">
    <name type="scientific">Cucurbita moschata</name>
    <name type="common">Winter crookneck squash</name>
    <name type="synonym">Cucurbita pepo var. moschata</name>
    <dbReference type="NCBI Taxonomy" id="3662"/>
    <lineage>
        <taxon>Eukaryota</taxon>
        <taxon>Viridiplantae</taxon>
        <taxon>Streptophyta</taxon>
        <taxon>Embryophyta</taxon>
        <taxon>Tracheophyta</taxon>
        <taxon>Spermatophyta</taxon>
        <taxon>Magnoliopsida</taxon>
        <taxon>eudicotyledons</taxon>
        <taxon>Gunneridae</taxon>
        <taxon>Pentapetalae</taxon>
        <taxon>rosids</taxon>
        <taxon>fabids</taxon>
        <taxon>Cucurbitales</taxon>
        <taxon>Cucurbitaceae</taxon>
        <taxon>Cucurbiteae</taxon>
        <taxon>Cucurbita</taxon>
    </lineage>
</organism>
<evidence type="ECO:0000256" key="10">
    <source>
        <dbReference type="PIRSR" id="PIRSR621190-1"/>
    </source>
</evidence>
<dbReference type="SUPFAM" id="SSF55486">
    <property type="entry name" value="Metalloproteases ('zincins'), catalytic domain"/>
    <property type="match status" value="1"/>
</dbReference>
<dbReference type="InterPro" id="IPR036365">
    <property type="entry name" value="PGBD-like_sf"/>
</dbReference>
<feature type="binding site" evidence="11">
    <location>
        <position position="212"/>
    </location>
    <ligand>
        <name>Ca(2+)</name>
        <dbReference type="ChEBI" id="CHEBI:29108"/>
        <label>2</label>
    </ligand>
</feature>
<feature type="binding site" evidence="11">
    <location>
        <position position="249"/>
    </location>
    <ligand>
        <name>Ca(2+)</name>
        <dbReference type="ChEBI" id="CHEBI:29108"/>
        <label>3</label>
    </ligand>
</feature>
<keyword evidence="6 11" id="KW-0862">Zinc</keyword>
<dbReference type="GO" id="GO:0004222">
    <property type="term" value="F:metalloendopeptidase activity"/>
    <property type="evidence" value="ECO:0007669"/>
    <property type="project" value="InterPro"/>
</dbReference>
<evidence type="ECO:0000256" key="4">
    <source>
        <dbReference type="ARBA" id="ARBA00022729"/>
    </source>
</evidence>
<keyword evidence="3 11" id="KW-0479">Metal-binding</keyword>
<evidence type="ECO:0000256" key="12">
    <source>
        <dbReference type="PIRSR" id="PIRSR621190-5"/>
    </source>
</evidence>
<accession>A0A6J1G2R8</accession>
<feature type="chain" id="PRO_5026929314" evidence="14">
    <location>
        <begin position="25"/>
        <end position="374"/>
    </location>
</feature>
<feature type="binding site" evidence="11">
    <location>
        <position position="280"/>
    </location>
    <ligand>
        <name>Zn(2+)</name>
        <dbReference type="ChEBI" id="CHEBI:29105"/>
        <label>2</label>
        <note>catalytic</note>
    </ligand>
</feature>
<feature type="binding site" evidence="11">
    <location>
        <position position="294"/>
    </location>
    <ligand>
        <name>Zn(2+)</name>
        <dbReference type="ChEBI" id="CHEBI:29105"/>
        <label>2</label>
        <note>catalytic</note>
    </ligand>
</feature>
<feature type="short sequence motif" description="Cysteine switch" evidence="12">
    <location>
        <begin position="120"/>
        <end position="150"/>
    </location>
</feature>
<keyword evidence="11" id="KW-0106">Calcium</keyword>
<feature type="binding site" evidence="11">
    <location>
        <position position="237"/>
    </location>
    <ligand>
        <name>Zn(2+)</name>
        <dbReference type="ChEBI" id="CHEBI:29105"/>
        <label>1</label>
    </ligand>
</feature>
<reference evidence="17" key="1">
    <citation type="submission" date="2025-08" db="UniProtKB">
        <authorList>
            <consortium name="RefSeq"/>
        </authorList>
    </citation>
    <scope>IDENTIFICATION</scope>
    <source>
        <tissue evidence="17">Young leaves</tissue>
    </source>
</reference>
<dbReference type="Pfam" id="PF00413">
    <property type="entry name" value="Peptidase_M10"/>
    <property type="match status" value="1"/>
</dbReference>
<keyword evidence="9" id="KW-0325">Glycoprotein</keyword>
<evidence type="ECO:0000256" key="3">
    <source>
        <dbReference type="ARBA" id="ARBA00022723"/>
    </source>
</evidence>
<dbReference type="GO" id="GO:0030198">
    <property type="term" value="P:extracellular matrix organization"/>
    <property type="evidence" value="ECO:0007669"/>
    <property type="project" value="TreeGrafter"/>
</dbReference>
<dbReference type="InterPro" id="IPR033739">
    <property type="entry name" value="M10A_MMP"/>
</dbReference>
<feature type="domain" description="Peptidase metallopeptidase" evidence="15">
    <location>
        <begin position="158"/>
        <end position="321"/>
    </location>
</feature>
<evidence type="ECO:0000313" key="16">
    <source>
        <dbReference type="Proteomes" id="UP000504609"/>
    </source>
</evidence>
<dbReference type="PRINTS" id="PR00138">
    <property type="entry name" value="MATRIXIN"/>
</dbReference>
<feature type="binding site" evidence="11">
    <location>
        <position position="222"/>
    </location>
    <ligand>
        <name>Zn(2+)</name>
        <dbReference type="ChEBI" id="CHEBI:29105"/>
        <label>1</label>
    </ligand>
</feature>
<keyword evidence="16" id="KW-1185">Reference proteome</keyword>
<dbReference type="PANTHER" id="PTHR10201">
    <property type="entry name" value="MATRIX METALLOPROTEINASE"/>
    <property type="match status" value="1"/>
</dbReference>
<feature type="binding site" evidence="11">
    <location>
        <position position="252"/>
    </location>
    <ligand>
        <name>Ca(2+)</name>
        <dbReference type="ChEBI" id="CHEBI:29108"/>
        <label>3</label>
    </ligand>
</feature>
<dbReference type="PANTHER" id="PTHR10201:SF272">
    <property type="entry name" value="METALLOENDOPROTEINASE 5-MMP"/>
    <property type="match status" value="1"/>
</dbReference>
<evidence type="ECO:0000256" key="13">
    <source>
        <dbReference type="SAM" id="MobiDB-lite"/>
    </source>
</evidence>
<feature type="active site" evidence="10">
    <location>
        <position position="277"/>
    </location>
</feature>
<dbReference type="InterPro" id="IPR001818">
    <property type="entry name" value="Pept_M10_metallopeptidase"/>
</dbReference>
<feature type="binding site" evidence="11">
    <location>
        <position position="224"/>
    </location>
    <ligand>
        <name>Zn(2+)</name>
        <dbReference type="ChEBI" id="CHEBI:29105"/>
        <label>1</label>
    </ligand>
</feature>
<dbReference type="InterPro" id="IPR021190">
    <property type="entry name" value="Pept_M10A"/>
</dbReference>
<dbReference type="InterPro" id="IPR024079">
    <property type="entry name" value="MetalloPept_cat_dom_sf"/>
</dbReference>
<keyword evidence="2" id="KW-0645">Protease</keyword>
<evidence type="ECO:0000256" key="7">
    <source>
        <dbReference type="ARBA" id="ARBA00023049"/>
    </source>
</evidence>
<evidence type="ECO:0000256" key="6">
    <source>
        <dbReference type="ARBA" id="ARBA00022833"/>
    </source>
</evidence>
<dbReference type="GeneID" id="111450264"/>
<feature type="binding site" description="in inhibited form" evidence="11">
    <location>
        <position position="122"/>
    </location>
    <ligand>
        <name>Zn(2+)</name>
        <dbReference type="ChEBI" id="CHEBI:29105"/>
        <label>2</label>
        <note>catalytic</note>
    </ligand>
</feature>
<dbReference type="SMART" id="SM00235">
    <property type="entry name" value="ZnMc"/>
    <property type="match status" value="1"/>
</dbReference>
<gene>
    <name evidence="17" type="primary">LOC111450264</name>
</gene>
<feature type="binding site" evidence="11">
    <location>
        <position position="230"/>
    </location>
    <ligand>
        <name>Ca(2+)</name>
        <dbReference type="ChEBI" id="CHEBI:29108"/>
        <label>3</label>
    </ligand>
</feature>
<dbReference type="GO" id="GO:0006508">
    <property type="term" value="P:proteolysis"/>
    <property type="evidence" value="ECO:0007669"/>
    <property type="project" value="UniProtKB-KW"/>
</dbReference>
<dbReference type="FunFam" id="3.40.390.10:FF:000018">
    <property type="entry name" value="Metalloendoproteinase 1"/>
    <property type="match status" value="1"/>
</dbReference>
<keyword evidence="5" id="KW-0378">Hydrolase</keyword>
<dbReference type="InterPro" id="IPR002477">
    <property type="entry name" value="Peptidoglycan-bd-like"/>
</dbReference>
<feature type="region of interest" description="Disordered" evidence="13">
    <location>
        <begin position="319"/>
        <end position="349"/>
    </location>
</feature>
<comment type="similarity">
    <text evidence="1">Belongs to the peptidase M10A family. Matrix metalloproteinases (MMPs) subfamily.</text>
</comment>
<dbReference type="GO" id="GO:0031012">
    <property type="term" value="C:extracellular matrix"/>
    <property type="evidence" value="ECO:0007669"/>
    <property type="project" value="InterPro"/>
</dbReference>
<dbReference type="Proteomes" id="UP000504609">
    <property type="component" value="Unplaced"/>
</dbReference>
<evidence type="ECO:0000256" key="14">
    <source>
        <dbReference type="SAM" id="SignalP"/>
    </source>
</evidence>
<dbReference type="GO" id="GO:0030574">
    <property type="term" value="P:collagen catabolic process"/>
    <property type="evidence" value="ECO:0007669"/>
    <property type="project" value="TreeGrafter"/>
</dbReference>
<evidence type="ECO:0000313" key="17">
    <source>
        <dbReference type="RefSeq" id="XP_022946065.1"/>
    </source>
</evidence>
<dbReference type="SUPFAM" id="SSF47090">
    <property type="entry name" value="PGBD-like"/>
    <property type="match status" value="1"/>
</dbReference>
<feature type="binding site" evidence="11">
    <location>
        <position position="229"/>
    </location>
    <ligand>
        <name>Ca(2+)</name>
        <dbReference type="ChEBI" id="CHEBI:29108"/>
        <label>3</label>
    </ligand>
</feature>
<dbReference type="Pfam" id="PF01471">
    <property type="entry name" value="PG_binding_1"/>
    <property type="match status" value="1"/>
</dbReference>
<feature type="binding site" evidence="11">
    <location>
        <position position="286"/>
    </location>
    <ligand>
        <name>Zn(2+)</name>
        <dbReference type="ChEBI" id="CHEBI:29105"/>
        <label>2</label>
        <note>catalytic</note>
    </ligand>
</feature>
<protein>
    <submittedName>
        <fullName evidence="17">Metalloendoproteinase 5-MMP-like</fullName>
    </submittedName>
</protein>
<feature type="binding site" evidence="11">
    <location>
        <position position="247"/>
    </location>
    <ligand>
        <name>Zn(2+)</name>
        <dbReference type="ChEBI" id="CHEBI:29105"/>
        <label>1</label>
    </ligand>
</feature>
<feature type="binding site" evidence="11">
    <location>
        <position position="276"/>
    </location>
    <ligand>
        <name>Zn(2+)</name>
        <dbReference type="ChEBI" id="CHEBI:29105"/>
        <label>2</label>
        <note>catalytic</note>
    </ligand>
</feature>
<comment type="cofactor">
    <cofactor evidence="11">
        <name>Ca(2+)</name>
        <dbReference type="ChEBI" id="CHEBI:29108"/>
    </cofactor>
    <text evidence="11">Can bind about 5 Ca(2+) ions per subunit.</text>
</comment>
<feature type="binding site" evidence="11">
    <location>
        <position position="252"/>
    </location>
    <ligand>
        <name>Ca(2+)</name>
        <dbReference type="ChEBI" id="CHEBI:29108"/>
        <label>1</label>
    </ligand>
</feature>
<dbReference type="RefSeq" id="XP_022946065.1">
    <property type="nucleotide sequence ID" value="XM_023090297.1"/>
</dbReference>
<name>A0A6J1G2R8_CUCMO</name>
<dbReference type="CDD" id="cd04278">
    <property type="entry name" value="ZnMc_MMP"/>
    <property type="match status" value="1"/>
</dbReference>
<comment type="cofactor">
    <cofactor evidence="11">
        <name>Zn(2+)</name>
        <dbReference type="ChEBI" id="CHEBI:29105"/>
    </cofactor>
    <text evidence="11">Binds 2 Zn(2+) ions per subunit.</text>
</comment>
<evidence type="ECO:0000256" key="1">
    <source>
        <dbReference type="ARBA" id="ARBA00009614"/>
    </source>
</evidence>
<dbReference type="KEGG" id="cmos:111450264"/>